<gene>
    <name evidence="2" type="ORF">LTR62_005030</name>
</gene>
<dbReference type="SUPFAM" id="SSF56601">
    <property type="entry name" value="beta-lactamase/transpeptidase-like"/>
    <property type="match status" value="1"/>
</dbReference>
<dbReference type="EMBL" id="JAVRRL010000004">
    <property type="protein sequence ID" value="KAK5117608.1"/>
    <property type="molecule type" value="Genomic_DNA"/>
</dbReference>
<evidence type="ECO:0000313" key="3">
    <source>
        <dbReference type="Proteomes" id="UP001310890"/>
    </source>
</evidence>
<reference evidence="2" key="1">
    <citation type="submission" date="2023-08" db="EMBL/GenBank/DDBJ databases">
        <title>Black Yeasts Isolated from many extreme environments.</title>
        <authorList>
            <person name="Coleine C."/>
            <person name="Stajich J.E."/>
            <person name="Selbmann L."/>
        </authorList>
    </citation>
    <scope>NUCLEOTIDE SEQUENCE</scope>
    <source>
        <strain evidence="2">CCFEE 5401</strain>
    </source>
</reference>
<evidence type="ECO:0000259" key="1">
    <source>
        <dbReference type="Pfam" id="PF00144"/>
    </source>
</evidence>
<dbReference type="PANTHER" id="PTHR43283">
    <property type="entry name" value="BETA-LACTAMASE-RELATED"/>
    <property type="match status" value="1"/>
</dbReference>
<accession>A0AAN7TPK6</accession>
<organism evidence="2 3">
    <name type="scientific">Meristemomyces frigidus</name>
    <dbReference type="NCBI Taxonomy" id="1508187"/>
    <lineage>
        <taxon>Eukaryota</taxon>
        <taxon>Fungi</taxon>
        <taxon>Dikarya</taxon>
        <taxon>Ascomycota</taxon>
        <taxon>Pezizomycotina</taxon>
        <taxon>Dothideomycetes</taxon>
        <taxon>Dothideomycetidae</taxon>
        <taxon>Mycosphaerellales</taxon>
        <taxon>Teratosphaeriaceae</taxon>
        <taxon>Meristemomyces</taxon>
    </lineage>
</organism>
<feature type="domain" description="Beta-lactamase-related" evidence="1">
    <location>
        <begin position="69"/>
        <end position="349"/>
    </location>
</feature>
<dbReference type="PANTHER" id="PTHR43283:SF7">
    <property type="entry name" value="BETA-LACTAMASE-RELATED DOMAIN-CONTAINING PROTEIN"/>
    <property type="match status" value="1"/>
</dbReference>
<protein>
    <recommendedName>
        <fullName evidence="1">Beta-lactamase-related domain-containing protein</fullName>
    </recommendedName>
</protein>
<name>A0AAN7TPK6_9PEZI</name>
<dbReference type="InterPro" id="IPR050789">
    <property type="entry name" value="Diverse_Enzym_Activities"/>
</dbReference>
<dbReference type="Pfam" id="PF00144">
    <property type="entry name" value="Beta-lactamase"/>
    <property type="match status" value="1"/>
</dbReference>
<dbReference type="Gene3D" id="3.40.710.10">
    <property type="entry name" value="DD-peptidase/beta-lactamase superfamily"/>
    <property type="match status" value="1"/>
</dbReference>
<dbReference type="InterPro" id="IPR001466">
    <property type="entry name" value="Beta-lactam-related"/>
</dbReference>
<evidence type="ECO:0000313" key="2">
    <source>
        <dbReference type="EMBL" id="KAK5117608.1"/>
    </source>
</evidence>
<dbReference type="AlphaFoldDB" id="A0AAN7TPK6"/>
<comment type="caution">
    <text evidence="2">The sequence shown here is derived from an EMBL/GenBank/DDBJ whole genome shotgun (WGS) entry which is preliminary data.</text>
</comment>
<dbReference type="InterPro" id="IPR012338">
    <property type="entry name" value="Beta-lactam/transpept-like"/>
</dbReference>
<dbReference type="Proteomes" id="UP001310890">
    <property type="component" value="Unassembled WGS sequence"/>
</dbReference>
<sequence length="367" mass="40970">MTATLQNWREPQHTAWGFQNVDQLIPTQPIKRSLTPFDLPTSEPHSFEGFTVRNLDFKSFLNYTSTDGFVLLHKGKIIHEYYANTNNVDSKHIIFSMTKSMTALVAGILNHQGTLDLTADVKKYIPEVSKLYDGVTVQQCLDMETGVKYEDGQHEYRAATAWEPLGSSDKYKTLHEFLQHVDAEMDEGKGFNYCSVNTDLLGWVIERATKRKLSQLISELLWEPMGASSDAFITVDSEGSPRAAGGMSATVRDLARVGQLLVDGGRDVVPKSWIEEMLNGGNIAKFAKGLWFGAFGAFEKPAYHNCWVTDPDTRRLVALGIHGQQLVVDLDHEIVMAKTSSQLTPVEFDKSVLGFEAMGEFRRLLAG</sequence>
<proteinExistence type="predicted"/>